<comment type="caution">
    <text evidence="1">The sequence shown here is derived from an EMBL/GenBank/DDBJ whole genome shotgun (WGS) entry which is preliminary data.</text>
</comment>
<proteinExistence type="predicted"/>
<sequence length="91" mass="10898">IIISVFLINRRTYNRYKNFIRENSAFFVRPKKIEIPQNLEFKKIQMNDLEVFIPAEGDQCYDYKIPCMPYNNPSLILRGKTLQSGFKYIQN</sequence>
<dbReference type="AlphaFoldDB" id="N1U504"/>
<gene>
    <name evidence="1" type="ORF">LEP1GSC043_1454</name>
</gene>
<name>N1U504_9LEPT</name>
<protein>
    <submittedName>
        <fullName evidence="1">Uncharacterized protein</fullName>
    </submittedName>
</protein>
<evidence type="ECO:0000313" key="2">
    <source>
        <dbReference type="Proteomes" id="UP000012249"/>
    </source>
</evidence>
<reference evidence="1 2" key="1">
    <citation type="submission" date="2013-02" db="EMBL/GenBank/DDBJ databases">
        <authorList>
            <person name="Harkins D.M."/>
            <person name="Durkin A.S."/>
            <person name="Brinkac L.M."/>
            <person name="Haft D.H."/>
            <person name="Selengut J.D."/>
            <person name="Sanka R."/>
            <person name="DePew J."/>
            <person name="Purushe J."/>
            <person name="Haake D.A."/>
            <person name="Matsunaga J."/>
            <person name="Vinetz J.M."/>
            <person name="Sutton G.G."/>
            <person name="Nierman W.C."/>
            <person name="Fouts D.E."/>
        </authorList>
    </citation>
    <scope>NUCLEOTIDE SEQUENCE [LARGE SCALE GENOMIC DNA]</scope>
    <source>
        <strain evidence="1 2">Ecochallenge</strain>
    </source>
</reference>
<evidence type="ECO:0000313" key="1">
    <source>
        <dbReference type="EMBL" id="EMY15558.1"/>
    </source>
</evidence>
<feature type="non-terminal residue" evidence="1">
    <location>
        <position position="1"/>
    </location>
</feature>
<dbReference type="Proteomes" id="UP000012249">
    <property type="component" value="Unassembled WGS sequence"/>
</dbReference>
<accession>N1U504</accession>
<dbReference type="EMBL" id="AHMI02000075">
    <property type="protein sequence ID" value="EMY15558.1"/>
    <property type="molecule type" value="Genomic_DNA"/>
</dbReference>
<organism evidence="1 2">
    <name type="scientific">Leptospira weilii str. Ecochallenge</name>
    <dbReference type="NCBI Taxonomy" id="1049986"/>
    <lineage>
        <taxon>Bacteria</taxon>
        <taxon>Pseudomonadati</taxon>
        <taxon>Spirochaetota</taxon>
        <taxon>Spirochaetia</taxon>
        <taxon>Leptospirales</taxon>
        <taxon>Leptospiraceae</taxon>
        <taxon>Leptospira</taxon>
    </lineage>
</organism>